<gene>
    <name evidence="3" type="ORF">ACFFGN_24895</name>
</gene>
<dbReference type="Proteomes" id="UP001589890">
    <property type="component" value="Unassembled WGS sequence"/>
</dbReference>
<feature type="chain" id="PRO_5045533805" description="Lipoprotein" evidence="2">
    <location>
        <begin position="21"/>
        <end position="217"/>
    </location>
</feature>
<keyword evidence="4" id="KW-1185">Reference proteome</keyword>
<organism evidence="3 4">
    <name type="scientific">Kribbella deserti</name>
    <dbReference type="NCBI Taxonomy" id="1926257"/>
    <lineage>
        <taxon>Bacteria</taxon>
        <taxon>Bacillati</taxon>
        <taxon>Actinomycetota</taxon>
        <taxon>Actinomycetes</taxon>
        <taxon>Propionibacteriales</taxon>
        <taxon>Kribbellaceae</taxon>
        <taxon>Kribbella</taxon>
    </lineage>
</organism>
<name>A0ABV6QTM5_9ACTN</name>
<dbReference type="PROSITE" id="PS51257">
    <property type="entry name" value="PROKAR_LIPOPROTEIN"/>
    <property type="match status" value="1"/>
</dbReference>
<feature type="compositionally biased region" description="Polar residues" evidence="1">
    <location>
        <begin position="66"/>
        <end position="76"/>
    </location>
</feature>
<evidence type="ECO:0000313" key="3">
    <source>
        <dbReference type="EMBL" id="MFC0627336.1"/>
    </source>
</evidence>
<evidence type="ECO:0008006" key="5">
    <source>
        <dbReference type="Google" id="ProtNLM"/>
    </source>
</evidence>
<proteinExistence type="predicted"/>
<comment type="caution">
    <text evidence="3">The sequence shown here is derived from an EMBL/GenBank/DDBJ whole genome shotgun (WGS) entry which is preliminary data.</text>
</comment>
<protein>
    <recommendedName>
        <fullName evidence="5">Lipoprotein</fullName>
    </recommendedName>
</protein>
<accession>A0ABV6QTM5</accession>
<dbReference type="EMBL" id="JBHLTC010000032">
    <property type="protein sequence ID" value="MFC0627336.1"/>
    <property type="molecule type" value="Genomic_DNA"/>
</dbReference>
<evidence type="ECO:0000256" key="1">
    <source>
        <dbReference type="SAM" id="MobiDB-lite"/>
    </source>
</evidence>
<sequence length="217" mass="23017">MLRSSMLVLSSALVVSSCGGAESAPTPEVRAAKAAQAPASKLAALVVTPSGFRSPAGRTARETSGPLDSQTFVDQHSTSPYRDRALLLNADFTEGYYANRVSADGRTTARTYLFRAGTPAKARVLQQGFWADSNHGTPLRVPGVPGVQTGTKVEVSAANGRTYAVLETTFSVGRTVVQVLVRRRLTEGEQSLAPNTHPAVTLTQDQYRRLAKAATAQ</sequence>
<feature type="signal peptide" evidence="2">
    <location>
        <begin position="1"/>
        <end position="20"/>
    </location>
</feature>
<keyword evidence="2" id="KW-0732">Signal</keyword>
<evidence type="ECO:0000256" key="2">
    <source>
        <dbReference type="SAM" id="SignalP"/>
    </source>
</evidence>
<feature type="region of interest" description="Disordered" evidence="1">
    <location>
        <begin position="53"/>
        <end position="76"/>
    </location>
</feature>
<reference evidence="3 4" key="1">
    <citation type="submission" date="2024-09" db="EMBL/GenBank/DDBJ databases">
        <authorList>
            <person name="Sun Q."/>
            <person name="Mori K."/>
        </authorList>
    </citation>
    <scope>NUCLEOTIDE SEQUENCE [LARGE SCALE GENOMIC DNA]</scope>
    <source>
        <strain evidence="3 4">CGMCC 1.15906</strain>
    </source>
</reference>
<dbReference type="RefSeq" id="WP_380051886.1">
    <property type="nucleotide sequence ID" value="NZ_JBHLTC010000032.1"/>
</dbReference>
<evidence type="ECO:0000313" key="4">
    <source>
        <dbReference type="Proteomes" id="UP001589890"/>
    </source>
</evidence>